<dbReference type="AlphaFoldDB" id="A0AAU9RGF3"/>
<evidence type="ECO:0000313" key="8">
    <source>
        <dbReference type="EMBL" id="CAH2038438.1"/>
    </source>
</evidence>
<protein>
    <recommendedName>
        <fullName evidence="7">Probable purine permease</fullName>
    </recommendedName>
</protein>
<dbReference type="EMBL" id="OU466857">
    <property type="protein sequence ID" value="CAH2038438.1"/>
    <property type="molecule type" value="Genomic_DNA"/>
</dbReference>
<dbReference type="GO" id="GO:0016020">
    <property type="term" value="C:membrane"/>
    <property type="evidence" value="ECO:0007669"/>
    <property type="project" value="UniProtKB-SubCell"/>
</dbReference>
<evidence type="ECO:0000256" key="7">
    <source>
        <dbReference type="RuleBase" id="RU368015"/>
    </source>
</evidence>
<keyword evidence="6 7" id="KW-0472">Membrane</keyword>
<name>A0AAU9RGF3_THLAR</name>
<feature type="transmembrane region" description="Helical" evidence="7">
    <location>
        <begin position="354"/>
        <end position="374"/>
    </location>
</feature>
<dbReference type="PANTHER" id="PTHR31376:SF41">
    <property type="entry name" value="PURINE PERMEASE 16-RELATED"/>
    <property type="match status" value="1"/>
</dbReference>
<comment type="similarity">
    <text evidence="2 7">Belongs to the purine permeases (TC 2.A.7.14) family.</text>
</comment>
<dbReference type="InterPro" id="IPR030182">
    <property type="entry name" value="PUP_plant"/>
</dbReference>
<evidence type="ECO:0000313" key="9">
    <source>
        <dbReference type="Proteomes" id="UP000836841"/>
    </source>
</evidence>
<organism evidence="8 9">
    <name type="scientific">Thlaspi arvense</name>
    <name type="common">Field penny-cress</name>
    <dbReference type="NCBI Taxonomy" id="13288"/>
    <lineage>
        <taxon>Eukaryota</taxon>
        <taxon>Viridiplantae</taxon>
        <taxon>Streptophyta</taxon>
        <taxon>Embryophyta</taxon>
        <taxon>Tracheophyta</taxon>
        <taxon>Spermatophyta</taxon>
        <taxon>Magnoliopsida</taxon>
        <taxon>eudicotyledons</taxon>
        <taxon>Gunneridae</taxon>
        <taxon>Pentapetalae</taxon>
        <taxon>rosids</taxon>
        <taxon>malvids</taxon>
        <taxon>Brassicales</taxon>
        <taxon>Brassicaceae</taxon>
        <taxon>Thlaspideae</taxon>
        <taxon>Thlaspi</taxon>
    </lineage>
</organism>
<feature type="transmembrane region" description="Helical" evidence="7">
    <location>
        <begin position="321"/>
        <end position="347"/>
    </location>
</feature>
<keyword evidence="3 7" id="KW-0813">Transport</keyword>
<keyword evidence="9" id="KW-1185">Reference proteome</keyword>
<feature type="transmembrane region" description="Helical" evidence="7">
    <location>
        <begin position="280"/>
        <end position="301"/>
    </location>
</feature>
<evidence type="ECO:0000256" key="6">
    <source>
        <dbReference type="ARBA" id="ARBA00023136"/>
    </source>
</evidence>
<keyword evidence="4 7" id="KW-0812">Transmembrane</keyword>
<dbReference type="Pfam" id="PF16913">
    <property type="entry name" value="PUNUT"/>
    <property type="match status" value="1"/>
</dbReference>
<comment type="subcellular location">
    <subcellularLocation>
        <location evidence="1 7">Membrane</location>
        <topology evidence="1 7">Multi-pass membrane protein</topology>
    </subcellularLocation>
</comment>
<evidence type="ECO:0000256" key="2">
    <source>
        <dbReference type="ARBA" id="ARBA00006213"/>
    </source>
</evidence>
<feature type="transmembrane region" description="Helical" evidence="7">
    <location>
        <begin position="204"/>
        <end position="223"/>
    </location>
</feature>
<proteinExistence type="inferred from homology"/>
<reference evidence="8 9" key="1">
    <citation type="submission" date="2022-03" db="EMBL/GenBank/DDBJ databases">
        <authorList>
            <person name="Nunn A."/>
            <person name="Chopra R."/>
            <person name="Nunn A."/>
            <person name="Contreras Garrido A."/>
        </authorList>
    </citation>
    <scope>NUCLEOTIDE SEQUENCE [LARGE SCALE GENOMIC DNA]</scope>
</reference>
<feature type="transmembrane region" description="Helical" evidence="7">
    <location>
        <begin position="380"/>
        <end position="398"/>
    </location>
</feature>
<evidence type="ECO:0000256" key="3">
    <source>
        <dbReference type="ARBA" id="ARBA00022448"/>
    </source>
</evidence>
<dbReference type="PANTHER" id="PTHR31376">
    <property type="entry name" value="OS09G0467300 PROTEIN-RELATED"/>
    <property type="match status" value="1"/>
</dbReference>
<feature type="transmembrane region" description="Helical" evidence="7">
    <location>
        <begin position="175"/>
        <end position="197"/>
    </location>
</feature>
<keyword evidence="5 7" id="KW-1133">Transmembrane helix</keyword>
<evidence type="ECO:0000256" key="1">
    <source>
        <dbReference type="ARBA" id="ARBA00004141"/>
    </source>
</evidence>
<dbReference type="Proteomes" id="UP000836841">
    <property type="component" value="Chromosome 1"/>
</dbReference>
<accession>A0AAU9RGF3</accession>
<evidence type="ECO:0000256" key="4">
    <source>
        <dbReference type="ARBA" id="ARBA00022692"/>
    </source>
</evidence>
<feature type="transmembrane region" description="Helical" evidence="7">
    <location>
        <begin position="148"/>
        <end position="169"/>
    </location>
</feature>
<feature type="transmembrane region" description="Helical" evidence="7">
    <location>
        <begin position="111"/>
        <end position="128"/>
    </location>
</feature>
<evidence type="ECO:0000256" key="5">
    <source>
        <dbReference type="ARBA" id="ARBA00022989"/>
    </source>
</evidence>
<feature type="transmembrane region" description="Helical" evidence="7">
    <location>
        <begin position="64"/>
        <end position="91"/>
    </location>
</feature>
<sequence length="421" mass="47578">MCVCTLTTNHGNGFQPPGFIRLIFAHLQNFKKKKTTKKRLMEEFQGPEPGGSENRSLELNRRKWWISVFFCGFLIFAGDSLVMLLLNFFYVQDNRSESDQDRQYRGTWTQALVQNAAFPILIPLFFLFPSPKPNPETVSDQSNNRPPFLRVLLLYVSLGVLASVYSKLYALAKLYVGWGILVSAQLILTSLFSAFINRLKFNRWIIISIVFTLATDFFGSPAFSGTPDEDESGTYGIKAWLILIFPTLAFSLSLCLMQLGFEKVLVKTKRYANKKVFRMVLEMQICVSFIATLVCLVGLFASGEFKEMKGDSERFKKGKLYYILSLVGLALSWQVWAVGLLGLVLLVSGLFADVVHMCASPVVALLVVLAFDFMDDDYGWQRRGALLGAVLALASYFYSLHKTKKKEIAELNKREHNNSEA</sequence>
<gene>
    <name evidence="8" type="ORF">TAV2_LOCUS2918</name>
</gene>
<dbReference type="GO" id="GO:0015211">
    <property type="term" value="F:purine nucleoside transmembrane transporter activity"/>
    <property type="evidence" value="ECO:0007669"/>
    <property type="project" value="UniProtKB-UniRule"/>
</dbReference>
<feature type="transmembrane region" description="Helical" evidence="7">
    <location>
        <begin position="235"/>
        <end position="259"/>
    </location>
</feature>
<dbReference type="GO" id="GO:0005345">
    <property type="term" value="F:purine nucleobase transmembrane transporter activity"/>
    <property type="evidence" value="ECO:0007669"/>
    <property type="project" value="UniProtKB-UniRule"/>
</dbReference>